<accession>A0ABS2ACC2</accession>
<keyword evidence="1" id="KW-0472">Membrane</keyword>
<keyword evidence="1" id="KW-0812">Transmembrane</keyword>
<evidence type="ECO:0000256" key="1">
    <source>
        <dbReference type="SAM" id="Phobius"/>
    </source>
</evidence>
<evidence type="ECO:0000259" key="2">
    <source>
        <dbReference type="Pfam" id="PF10756"/>
    </source>
</evidence>
<dbReference type="Proteomes" id="UP000632138">
    <property type="component" value="Unassembled WGS sequence"/>
</dbReference>
<proteinExistence type="predicted"/>
<sequence length="128" mass="13651">MRSQPLLRVRRTGALMVAAAIAFVGGIPLTGESPWFAVLLLIPAAVYVWAWRAGTDVYPGELRVRALFGSTPVPWDRISELAPGRRGQISALLDNGNIIRLTAVTTGNLPRVLAAGGQEIGHSDQPPS</sequence>
<organism evidence="3 4">
    <name type="scientific">Paractinoplanes ovalisporus</name>
    <dbReference type="NCBI Taxonomy" id="2810368"/>
    <lineage>
        <taxon>Bacteria</taxon>
        <taxon>Bacillati</taxon>
        <taxon>Actinomycetota</taxon>
        <taxon>Actinomycetes</taxon>
        <taxon>Micromonosporales</taxon>
        <taxon>Micromonosporaceae</taxon>
        <taxon>Paractinoplanes</taxon>
    </lineage>
</organism>
<evidence type="ECO:0000313" key="4">
    <source>
        <dbReference type="Proteomes" id="UP000632138"/>
    </source>
</evidence>
<dbReference type="RefSeq" id="WP_203377514.1">
    <property type="nucleotide sequence ID" value="NZ_JAENHP010000005.1"/>
</dbReference>
<feature type="transmembrane region" description="Helical" evidence="1">
    <location>
        <begin position="35"/>
        <end position="53"/>
    </location>
</feature>
<reference evidence="3 4" key="1">
    <citation type="submission" date="2021-01" db="EMBL/GenBank/DDBJ databases">
        <title>Actinoplanes sp. nov. LDG1-06 isolated from lichen.</title>
        <authorList>
            <person name="Saeng-In P."/>
            <person name="Phongsopitanun W."/>
            <person name="Kanchanasin P."/>
            <person name="Yuki M."/>
            <person name="Kudo T."/>
            <person name="Ohkuma M."/>
            <person name="Tanasupawat S."/>
        </authorList>
    </citation>
    <scope>NUCLEOTIDE SEQUENCE [LARGE SCALE GENOMIC DNA]</scope>
    <source>
        <strain evidence="3 4">LDG1-06</strain>
    </source>
</reference>
<keyword evidence="4" id="KW-1185">Reference proteome</keyword>
<comment type="caution">
    <text evidence="3">The sequence shown here is derived from an EMBL/GenBank/DDBJ whole genome shotgun (WGS) entry which is preliminary data.</text>
</comment>
<dbReference type="EMBL" id="JAENHP010000005">
    <property type="protein sequence ID" value="MBM2617476.1"/>
    <property type="molecule type" value="Genomic_DNA"/>
</dbReference>
<dbReference type="Pfam" id="PF10756">
    <property type="entry name" value="bPH_6"/>
    <property type="match status" value="1"/>
</dbReference>
<feature type="domain" description="Low molecular weight protein antigen 6 PH" evidence="2">
    <location>
        <begin position="52"/>
        <end position="119"/>
    </location>
</feature>
<keyword evidence="1" id="KW-1133">Transmembrane helix</keyword>
<dbReference type="InterPro" id="IPR019692">
    <property type="entry name" value="CFP-6_PH"/>
</dbReference>
<evidence type="ECO:0000313" key="3">
    <source>
        <dbReference type="EMBL" id="MBM2617476.1"/>
    </source>
</evidence>
<feature type="transmembrane region" description="Helical" evidence="1">
    <location>
        <begin position="12"/>
        <end position="29"/>
    </location>
</feature>
<gene>
    <name evidence="3" type="ORF">JIG36_18120</name>
</gene>
<protein>
    <submittedName>
        <fullName evidence="3">PH domain-containing protein</fullName>
    </submittedName>
</protein>
<name>A0ABS2ACC2_9ACTN</name>